<dbReference type="Proteomes" id="UP000434172">
    <property type="component" value="Unassembled WGS sequence"/>
</dbReference>
<evidence type="ECO:0000313" key="3">
    <source>
        <dbReference type="Proteomes" id="UP000434172"/>
    </source>
</evidence>
<name>A0A8H3ZMA9_9PEZI</name>
<dbReference type="AlphaFoldDB" id="A0A8H3ZMA9"/>
<evidence type="ECO:0000313" key="2">
    <source>
        <dbReference type="EMBL" id="KAF0316840.1"/>
    </source>
</evidence>
<feature type="region of interest" description="Disordered" evidence="1">
    <location>
        <begin position="168"/>
        <end position="188"/>
    </location>
</feature>
<comment type="caution">
    <text evidence="2">The sequence shown here is derived from an EMBL/GenBank/DDBJ whole genome shotgun (WGS) entry which is preliminary data.</text>
</comment>
<dbReference type="EMBL" id="WOWK01000146">
    <property type="protein sequence ID" value="KAF0316840.1"/>
    <property type="molecule type" value="Genomic_DNA"/>
</dbReference>
<proteinExistence type="predicted"/>
<keyword evidence="3" id="KW-1185">Reference proteome</keyword>
<protein>
    <submittedName>
        <fullName evidence="2">Uncharacterized protein</fullName>
    </submittedName>
</protein>
<evidence type="ECO:0000256" key="1">
    <source>
        <dbReference type="SAM" id="MobiDB-lite"/>
    </source>
</evidence>
<sequence length="202" mass="22256">METPKAFPSQSCPEPDSVPFTGATISNETVLPSIETEHDEDPGDCPVCALEANMRDPCAKPGPLDFDFRAERLIDLVFKTLSPEIPHQTRNTVCRLVAQRCSCDGVWNIKSLDLCGGCDQRRLSSKHVGEVRAGEDEASDALALSDAPIAITPHQSTRHNKRIESAVTCGQYSRDKTQSPELPDLPHTFIHMKRPNAHNLRS</sequence>
<organism evidence="2 3">
    <name type="scientific">Colletotrichum asianum</name>
    <dbReference type="NCBI Taxonomy" id="702518"/>
    <lineage>
        <taxon>Eukaryota</taxon>
        <taxon>Fungi</taxon>
        <taxon>Dikarya</taxon>
        <taxon>Ascomycota</taxon>
        <taxon>Pezizomycotina</taxon>
        <taxon>Sordariomycetes</taxon>
        <taxon>Hypocreomycetidae</taxon>
        <taxon>Glomerellales</taxon>
        <taxon>Glomerellaceae</taxon>
        <taxon>Colletotrichum</taxon>
        <taxon>Colletotrichum gloeosporioides species complex</taxon>
    </lineage>
</organism>
<gene>
    <name evidence="2" type="ORF">GQ607_015914</name>
</gene>
<accession>A0A8H3ZMA9</accession>
<reference evidence="2 3" key="1">
    <citation type="submission" date="2019-12" db="EMBL/GenBank/DDBJ databases">
        <title>A genome sequence resource for the geographically widespread anthracnose pathogen Colletotrichum asianum.</title>
        <authorList>
            <person name="Meng Y."/>
        </authorList>
    </citation>
    <scope>NUCLEOTIDE SEQUENCE [LARGE SCALE GENOMIC DNA]</scope>
    <source>
        <strain evidence="2 3">ICMP 18580</strain>
    </source>
</reference>